<evidence type="ECO:0000256" key="3">
    <source>
        <dbReference type="ARBA" id="ARBA00038249"/>
    </source>
</evidence>
<dbReference type="PANTHER" id="PTHR11695">
    <property type="entry name" value="ALCOHOL DEHYDROGENASE RELATED"/>
    <property type="match status" value="1"/>
</dbReference>
<evidence type="ECO:0000259" key="4">
    <source>
        <dbReference type="SMART" id="SM00829"/>
    </source>
</evidence>
<dbReference type="SMART" id="SM00829">
    <property type="entry name" value="PKS_ER"/>
    <property type="match status" value="1"/>
</dbReference>
<evidence type="ECO:0000313" key="6">
    <source>
        <dbReference type="Proteomes" id="UP001378960"/>
    </source>
</evidence>
<dbReference type="Gene3D" id="3.90.180.10">
    <property type="entry name" value="Medium-chain alcohol dehydrogenases, catalytic domain"/>
    <property type="match status" value="1"/>
</dbReference>
<dbReference type="GO" id="GO:0005811">
    <property type="term" value="C:lipid droplet"/>
    <property type="evidence" value="ECO:0007669"/>
    <property type="project" value="UniProtKB-SubCell"/>
</dbReference>
<evidence type="ECO:0000313" key="5">
    <source>
        <dbReference type="EMBL" id="GMM43908.1"/>
    </source>
</evidence>
<keyword evidence="2" id="KW-0551">Lipid droplet</keyword>
<keyword evidence="6" id="KW-1185">Reference proteome</keyword>
<dbReference type="InterPro" id="IPR036291">
    <property type="entry name" value="NAD(P)-bd_dom_sf"/>
</dbReference>
<proteinExistence type="inferred from homology"/>
<comment type="subcellular location">
    <subcellularLocation>
        <location evidence="1">Lipid droplet</location>
    </subcellularLocation>
</comment>
<dbReference type="AlphaFoldDB" id="A0AAV5QXC4"/>
<dbReference type="Proteomes" id="UP001378960">
    <property type="component" value="Unassembled WGS sequence"/>
</dbReference>
<dbReference type="SUPFAM" id="SSF51735">
    <property type="entry name" value="NAD(P)-binding Rossmann-fold domains"/>
    <property type="match status" value="1"/>
</dbReference>
<protein>
    <submittedName>
        <fullName evidence="5">Ast1 protein</fullName>
    </submittedName>
</protein>
<evidence type="ECO:0000256" key="1">
    <source>
        <dbReference type="ARBA" id="ARBA00004502"/>
    </source>
</evidence>
<reference evidence="5 6" key="1">
    <citation type="journal article" date="2023" name="Elife">
        <title>Identification of key yeast species and microbe-microbe interactions impacting larval growth of Drosophila in the wild.</title>
        <authorList>
            <person name="Mure A."/>
            <person name="Sugiura Y."/>
            <person name="Maeda R."/>
            <person name="Honda K."/>
            <person name="Sakurai N."/>
            <person name="Takahashi Y."/>
            <person name="Watada M."/>
            <person name="Katoh T."/>
            <person name="Gotoh A."/>
            <person name="Gotoh Y."/>
            <person name="Taniguchi I."/>
            <person name="Nakamura K."/>
            <person name="Hayashi T."/>
            <person name="Katayama T."/>
            <person name="Uemura T."/>
            <person name="Hattori Y."/>
        </authorList>
    </citation>
    <scope>NUCLEOTIDE SEQUENCE [LARGE SCALE GENOMIC DNA]</scope>
    <source>
        <strain evidence="5 6">PK-24</strain>
    </source>
</reference>
<feature type="domain" description="Enoyl reductase (ER)" evidence="4">
    <location>
        <begin position="29"/>
        <end position="365"/>
    </location>
</feature>
<dbReference type="Pfam" id="PF13602">
    <property type="entry name" value="ADH_zinc_N_2"/>
    <property type="match status" value="1"/>
</dbReference>
<comment type="caution">
    <text evidence="5">The sequence shown here is derived from an EMBL/GenBank/DDBJ whole genome shotgun (WGS) entry which is preliminary data.</text>
</comment>
<sequence>MSKLLVLETPTQESIKVRAITYQNYATPFALKTLYIPIANKESIVTPTEVLVKVMTTSVNPVDCILKNFSNNYFGPKFKIPGGDFAGIVVKAGSESGYKEGDKIYGDCLSLNKRGSFSDSIIFEPKKAFVCEKIPDGMPFEEAGSLACVSNTAFESLRKYNGNLYGKNVLVLGAGTSVGFFTVQFAKYYFNAKNVVATCSSKSSFKTTKAGADLTIDYTKSEVSKLEALLEFVKIHGFFDIIVDCVRDESVISNFPNLLQKGKDGGIFTQITGSYTLDYKNIHLYNMIPSWRYLYNKWKYQLGFSDYPIVATWTERDEEYGAAIEKLWKENKLDIVIDSSYNAYKDFNEAFEKVATCTAKGKVILNWNNPE</sequence>
<evidence type="ECO:0000256" key="2">
    <source>
        <dbReference type="ARBA" id="ARBA00022677"/>
    </source>
</evidence>
<dbReference type="EMBL" id="BTGB01000001">
    <property type="protein sequence ID" value="GMM43908.1"/>
    <property type="molecule type" value="Genomic_DNA"/>
</dbReference>
<dbReference type="Gene3D" id="3.40.50.720">
    <property type="entry name" value="NAD(P)-binding Rossmann-like Domain"/>
    <property type="match status" value="1"/>
</dbReference>
<dbReference type="InterPro" id="IPR011032">
    <property type="entry name" value="GroES-like_sf"/>
</dbReference>
<comment type="similarity">
    <text evidence="3">Belongs to the YIM1 family.</text>
</comment>
<dbReference type="SUPFAM" id="SSF50129">
    <property type="entry name" value="GroES-like"/>
    <property type="match status" value="1"/>
</dbReference>
<organism evidence="5 6">
    <name type="scientific">Pichia kluyveri</name>
    <name type="common">Yeast</name>
    <dbReference type="NCBI Taxonomy" id="36015"/>
    <lineage>
        <taxon>Eukaryota</taxon>
        <taxon>Fungi</taxon>
        <taxon>Dikarya</taxon>
        <taxon>Ascomycota</taxon>
        <taxon>Saccharomycotina</taxon>
        <taxon>Pichiomycetes</taxon>
        <taxon>Pichiales</taxon>
        <taxon>Pichiaceae</taxon>
        <taxon>Pichia</taxon>
    </lineage>
</organism>
<dbReference type="InterPro" id="IPR050700">
    <property type="entry name" value="YIM1/Zinc_Alcohol_DH_Fams"/>
</dbReference>
<dbReference type="GO" id="GO:0016491">
    <property type="term" value="F:oxidoreductase activity"/>
    <property type="evidence" value="ECO:0007669"/>
    <property type="project" value="InterPro"/>
</dbReference>
<gene>
    <name evidence="5" type="ORF">DAPK24_004830</name>
</gene>
<name>A0AAV5QXC4_PICKL</name>
<dbReference type="InterPro" id="IPR020843">
    <property type="entry name" value="ER"/>
</dbReference>
<accession>A0AAV5QXC4</accession>
<dbReference type="Pfam" id="PF08240">
    <property type="entry name" value="ADH_N"/>
    <property type="match status" value="1"/>
</dbReference>
<dbReference type="InterPro" id="IPR013154">
    <property type="entry name" value="ADH-like_N"/>
</dbReference>
<dbReference type="PANTHER" id="PTHR11695:SF294">
    <property type="entry name" value="RETICULON-4-INTERACTING PROTEIN 1, MITOCHONDRIAL"/>
    <property type="match status" value="1"/>
</dbReference>